<reference evidence="9" key="1">
    <citation type="submission" date="2019-03" db="EMBL/GenBank/DDBJ databases">
        <title>Long read genome sequence of the mycoparasitic Pythium oligandrum ATCC 38472 isolated from sugarbeet rhizosphere.</title>
        <authorList>
            <person name="Gaulin E."/>
        </authorList>
    </citation>
    <scope>NUCLEOTIDE SEQUENCE</scope>
    <source>
        <strain evidence="9">ATCC 38472_TT</strain>
    </source>
</reference>
<dbReference type="CDD" id="cd01428">
    <property type="entry name" value="ADK"/>
    <property type="match status" value="2"/>
</dbReference>
<dbReference type="GO" id="GO:0016491">
    <property type="term" value="F:oxidoreductase activity"/>
    <property type="evidence" value="ECO:0007669"/>
    <property type="project" value="InterPro"/>
</dbReference>
<dbReference type="Pfam" id="PF23150">
    <property type="entry name" value="CFAP61_dimer"/>
    <property type="match status" value="1"/>
</dbReference>
<feature type="region of interest" description="Disordered" evidence="5">
    <location>
        <begin position="1463"/>
        <end position="1493"/>
    </location>
</feature>
<dbReference type="PRINTS" id="PR00094">
    <property type="entry name" value="ADENYLTKNASE"/>
</dbReference>
<dbReference type="PANTHER" id="PTHR21178">
    <property type="entry name" value="CILIA- AND FLAGELLA-ASSOCIATED PROTEIN 61"/>
    <property type="match status" value="1"/>
</dbReference>
<dbReference type="HAMAP" id="MF_00235">
    <property type="entry name" value="Adenylate_kinase_Adk"/>
    <property type="match status" value="2"/>
</dbReference>
<evidence type="ECO:0000256" key="4">
    <source>
        <dbReference type="ARBA" id="ARBA00022777"/>
    </source>
</evidence>
<dbReference type="PANTHER" id="PTHR21178:SF8">
    <property type="entry name" value="CILIA- AND FLAGELLA-ASSOCIATED PROTEIN 61"/>
    <property type="match status" value="1"/>
</dbReference>
<dbReference type="GO" id="GO:0004017">
    <property type="term" value="F:AMP kinase activity"/>
    <property type="evidence" value="ECO:0007669"/>
    <property type="project" value="InterPro"/>
</dbReference>
<evidence type="ECO:0000259" key="7">
    <source>
        <dbReference type="Pfam" id="PF16092"/>
    </source>
</evidence>
<dbReference type="InterPro" id="IPR038884">
    <property type="entry name" value="CFAP61"/>
</dbReference>
<feature type="domain" description="CFAP61 dimerisation" evidence="8">
    <location>
        <begin position="1493"/>
        <end position="1605"/>
    </location>
</feature>
<proteinExistence type="inferred from homology"/>
<dbReference type="InterPro" id="IPR036193">
    <property type="entry name" value="ADK_active_lid_dom_sf"/>
</dbReference>
<dbReference type="SUPFAM" id="SSF52540">
    <property type="entry name" value="P-loop containing nucleoside triphosphate hydrolases"/>
    <property type="match status" value="2"/>
</dbReference>
<dbReference type="Pfam" id="PF07992">
    <property type="entry name" value="Pyr_redox_2"/>
    <property type="match status" value="1"/>
</dbReference>
<dbReference type="Gene3D" id="3.50.50.60">
    <property type="entry name" value="FAD/NAD(P)-binding domain"/>
    <property type="match status" value="2"/>
</dbReference>
<comment type="caution">
    <text evidence="9">The sequence shown here is derived from an EMBL/GenBank/DDBJ whole genome shotgun (WGS) entry which is preliminary data.</text>
</comment>
<dbReference type="InterPro" id="IPR006259">
    <property type="entry name" value="Adenyl_kin_sub"/>
</dbReference>
<dbReference type="EMBL" id="SPLM01000147">
    <property type="protein sequence ID" value="TMW55487.1"/>
    <property type="molecule type" value="Genomic_DNA"/>
</dbReference>
<dbReference type="Pfam" id="PF16092">
    <property type="entry name" value="CFAP61_N"/>
    <property type="match status" value="1"/>
</dbReference>
<dbReference type="Pfam" id="PF00406">
    <property type="entry name" value="ADK"/>
    <property type="match status" value="2"/>
</dbReference>
<dbReference type="InterPro" id="IPR036188">
    <property type="entry name" value="FAD/NAD-bd_sf"/>
</dbReference>
<dbReference type="InterPro" id="IPR027417">
    <property type="entry name" value="P-loop_NTPase"/>
</dbReference>
<keyword evidence="4" id="KW-0418">Kinase</keyword>
<dbReference type="SUPFAM" id="SSF51905">
    <property type="entry name" value="FAD/NAD(P)-binding domain"/>
    <property type="match status" value="1"/>
</dbReference>
<evidence type="ECO:0000259" key="8">
    <source>
        <dbReference type="Pfam" id="PF23150"/>
    </source>
</evidence>
<dbReference type="NCBIfam" id="TIGR01351">
    <property type="entry name" value="adk"/>
    <property type="match status" value="2"/>
</dbReference>
<dbReference type="InterPro" id="IPR056299">
    <property type="entry name" value="CFAP61_dimer"/>
</dbReference>
<evidence type="ECO:0000256" key="2">
    <source>
        <dbReference type="ARBA" id="ARBA00022679"/>
    </source>
</evidence>
<dbReference type="InterPro" id="IPR033690">
    <property type="entry name" value="Adenylat_kinase_CS"/>
</dbReference>
<evidence type="ECO:0008006" key="11">
    <source>
        <dbReference type="Google" id="ProtNLM"/>
    </source>
</evidence>
<dbReference type="InterPro" id="IPR032151">
    <property type="entry name" value="CFAP61_N"/>
</dbReference>
<evidence type="ECO:0000313" key="9">
    <source>
        <dbReference type="EMBL" id="TMW55487.1"/>
    </source>
</evidence>
<evidence type="ECO:0000256" key="5">
    <source>
        <dbReference type="SAM" id="MobiDB-lite"/>
    </source>
</evidence>
<dbReference type="InterPro" id="IPR000850">
    <property type="entry name" value="Adenylat/UMP-CMP_kin"/>
</dbReference>
<comment type="similarity">
    <text evidence="1">Belongs to the adenylate kinase family.</text>
</comment>
<evidence type="ECO:0000256" key="3">
    <source>
        <dbReference type="ARBA" id="ARBA00022741"/>
    </source>
</evidence>
<evidence type="ECO:0000313" key="10">
    <source>
        <dbReference type="Proteomes" id="UP000794436"/>
    </source>
</evidence>
<dbReference type="PROSITE" id="PS00113">
    <property type="entry name" value="ADENYLATE_KINASE"/>
    <property type="match status" value="2"/>
</dbReference>
<evidence type="ECO:0000256" key="1">
    <source>
        <dbReference type="ARBA" id="ARBA00007220"/>
    </source>
</evidence>
<dbReference type="InterPro" id="IPR023753">
    <property type="entry name" value="FAD/NAD-binding_dom"/>
</dbReference>
<organism evidence="9 10">
    <name type="scientific">Pythium oligandrum</name>
    <name type="common">Mycoparasitic fungus</name>
    <dbReference type="NCBI Taxonomy" id="41045"/>
    <lineage>
        <taxon>Eukaryota</taxon>
        <taxon>Sar</taxon>
        <taxon>Stramenopiles</taxon>
        <taxon>Oomycota</taxon>
        <taxon>Peronosporomycetes</taxon>
        <taxon>Pythiales</taxon>
        <taxon>Pythiaceae</taxon>
        <taxon>Pythium</taxon>
    </lineage>
</organism>
<feature type="domain" description="FAD/NAD(P)-binding" evidence="6">
    <location>
        <begin position="1078"/>
        <end position="1417"/>
    </location>
</feature>
<evidence type="ECO:0000259" key="6">
    <source>
        <dbReference type="Pfam" id="PF07992"/>
    </source>
</evidence>
<keyword evidence="3" id="KW-0547">Nucleotide-binding</keyword>
<keyword evidence="10" id="KW-1185">Reference proteome</keyword>
<gene>
    <name evidence="9" type="ORF">Poli38472_010369</name>
</gene>
<dbReference type="Gene3D" id="3.40.50.300">
    <property type="entry name" value="P-loop containing nucleotide triphosphate hydrolases"/>
    <property type="match status" value="2"/>
</dbReference>
<dbReference type="Proteomes" id="UP000794436">
    <property type="component" value="Unassembled WGS sequence"/>
</dbReference>
<name>A0A8K1FDE3_PYTOL</name>
<sequence>MSAYAIRRAVDADQADVTDLDVPDAATRKRYFGRGLLGAVIETSVLALTATDSERPERVLGFAAFDDKPPTQELSERNEAFRTYLFNRFELPRASTWLYLSSFAQKHTGNGHARGGAMLKHLLHAAFSTLQSKRRVLLVLPLSVEIENEATGFHKFFERVPQRETSITTGAAAFLGDLDTFESYAVYQAQSRDFHAALHVRRARVEDHDDLEPILRKQSESLSRQFGDYFLAELIKDQDEHNVCLVAQSGANEGRAVGLLALSDEIEVSTLQASFELEPYNNLGTNDLASGHTSALRPPQIIIAGPPASGKGTQCELLVDEFGVVHLSTGDMLRTAIQAHSPLGLQAQTFMDKGELVPDELIIDVILERLQEADCRTHGWLLDGFPRTAKQAHALTQCGILPDLLIVLDVPDDEVVKRISGRRVDPDTGKTYHLEFNPPPAQDEALRGRLIQRSDDTEATVRTRLGKYHENCDAVVDAFRGEDTKTTVLTVVGTQPKQVIADEAFETLHSIKNAQKFQYLVQKKHIAPPRMIITGPPAGGKGTQCELLVDQFNVVHLSTGDMLRASIQAGAPLGMQAKGYMDKGELVPDELIIDLILARLQEPDCQSRGWLLDGFPRTATQASVMLAQGIVPDVVLVLDVPDEEVIQRISGRRVDLTTGKTYHLTFNPPPPEVRDRVIQRSDDNEETIRNRLDKFHENCDTVLSTFATYDAANVQIVRCDGLLSKTVISQSFTQPIYQRMLDAEATLAVAVASEGLGSADQATGNPWKRVEDEQARNNCFAITLFSLDDRLDSVGALDLLVHAFAAFPDKAFCLLTLPTNAPEPSFLGLFTLVPPQATSTFSHVLYVLHRDAIAFFHPTSSDGNDVLTPLELTVTRYVGGTQDAAVQPLLQGVEPFVKASVQQGLALAGEELDIELEENPKHVTFLVYANHTSAVGLVTLVRDHEVTSRLRHHFELESLLLMTHHRTKDQAIVKQFVLNPVLYAASRYVLQEITRLFRKTCLFYPVDITPKGKGKGSPVVHEFVLAPPRRSIAISADEVAQYPEDVNKIEQTARFDEFALFVLSKKVLSEPKLVVNQRLVIVGASDAALTCLQRLLSVPYLRFTNITLISPQGLAFAEALTPEPLVKPSPDAVDPLDFARKSLYTRTEIDQFSLRTHIRVVESRVVQLDRVARAVVLQDGSCLPYDYLAMTTGLQDGTFTALGRFPSFDGESYASPKVPERVVALGDVKTARWLHKRLEIESEEAANQRIAVYGSSFFALQVIHGLLARGVDGSRIVHLSPARDSVFEDTQIRSEVDKELTKRGVIVQYNTKVTSLVVHEGTQTLEGVQTMPTVSVHTPGDVITGPGHHHPHHPAPTPASTATLVPCGWLLCCQHNDADYDVFRAINESGLVYDGRLVVNGLMRTTDPSILAAGSLCRFSRRFIHAKLHEHYNAKECGELLAASLLQLLDPFASALTHDDHQGARKTLSTSASAPSLGGTGSPTANGQVVPPPEMRLPVIRTTVVPGGKTYVQISIPSLINTLSLQVLPTRASQSVSPRYTSLLFDDFGVLNRLEYLGDERVEVNNLQCVVGLHESYLNSAIASFANAYVDDWIAFFHQKWASALYHDRFHEFCLRLNSLLKKDDGIRQLVEDISKFFAETGDVKSTTAMAQVRVGRGGDALVPSTKRLIESQLLEFLSANRDVLAMYLLPRASSSSQKKR</sequence>
<accession>A0A8K1FDE3</accession>
<dbReference type="OrthoDB" id="439792at2759"/>
<dbReference type="SUPFAM" id="SSF57774">
    <property type="entry name" value="Microbial and mitochondrial ADK, insert 'zinc finger' domain"/>
    <property type="match status" value="1"/>
</dbReference>
<keyword evidence="2" id="KW-0808">Transferase</keyword>
<feature type="domain" description="Cilia- and flagella-associated protein 61 N-terminal" evidence="7">
    <location>
        <begin position="6"/>
        <end position="283"/>
    </location>
</feature>
<protein>
    <recommendedName>
        <fullName evidence="11">Cilia- and flagella-associated protein 61 N-terminal domain-containing protein</fullName>
    </recommendedName>
</protein>
<dbReference type="GO" id="GO:0005524">
    <property type="term" value="F:ATP binding"/>
    <property type="evidence" value="ECO:0007669"/>
    <property type="project" value="InterPro"/>
</dbReference>